<dbReference type="GO" id="GO:0005886">
    <property type="term" value="C:plasma membrane"/>
    <property type="evidence" value="ECO:0007669"/>
    <property type="project" value="UniProtKB-SubCell"/>
</dbReference>
<accession>A0AAE3NCL3</accession>
<evidence type="ECO:0000256" key="9">
    <source>
        <dbReference type="RuleBase" id="RU369079"/>
    </source>
</evidence>
<feature type="transmembrane region" description="Helical" evidence="9">
    <location>
        <begin position="123"/>
        <end position="148"/>
    </location>
</feature>
<name>A0AAE3NCL3_9BURK</name>
<dbReference type="InterPro" id="IPR055348">
    <property type="entry name" value="DctQ"/>
</dbReference>
<evidence type="ECO:0000256" key="3">
    <source>
        <dbReference type="ARBA" id="ARBA00022475"/>
    </source>
</evidence>
<keyword evidence="4 9" id="KW-0997">Cell inner membrane</keyword>
<keyword evidence="7 9" id="KW-0472">Membrane</keyword>
<proteinExistence type="inferred from homology"/>
<feature type="compositionally biased region" description="Basic and acidic residues" evidence="10">
    <location>
        <begin position="164"/>
        <end position="178"/>
    </location>
</feature>
<feature type="transmembrane region" description="Helical" evidence="9">
    <location>
        <begin position="85"/>
        <end position="103"/>
    </location>
</feature>
<evidence type="ECO:0000256" key="7">
    <source>
        <dbReference type="ARBA" id="ARBA00023136"/>
    </source>
</evidence>
<protein>
    <recommendedName>
        <fullName evidence="9">TRAP transporter small permease protein</fullName>
    </recommendedName>
</protein>
<comment type="subunit">
    <text evidence="9">The complex comprises the extracytoplasmic solute receptor protein and the two transmembrane proteins.</text>
</comment>
<feature type="domain" description="Tripartite ATP-independent periplasmic transporters DctQ component" evidence="11">
    <location>
        <begin position="23"/>
        <end position="151"/>
    </location>
</feature>
<comment type="function">
    <text evidence="9">Part of the tripartite ATP-independent periplasmic (TRAP) transport system.</text>
</comment>
<gene>
    <name evidence="12" type="ORF">PGB34_22690</name>
</gene>
<feature type="transmembrane region" description="Helical" evidence="9">
    <location>
        <begin position="12"/>
        <end position="35"/>
    </location>
</feature>
<reference evidence="12" key="1">
    <citation type="submission" date="2023-01" db="EMBL/GenBank/DDBJ databases">
        <title>Xenophilus mangrovi sp. nov., isolated from soil of Mangrove nature reserve.</title>
        <authorList>
            <person name="Xu S."/>
            <person name="Liu Z."/>
            <person name="Xu Y."/>
        </authorList>
    </citation>
    <scope>NUCLEOTIDE SEQUENCE</scope>
    <source>
        <strain evidence="12">YW8</strain>
    </source>
</reference>
<dbReference type="Proteomes" id="UP001212602">
    <property type="component" value="Unassembled WGS sequence"/>
</dbReference>
<evidence type="ECO:0000256" key="10">
    <source>
        <dbReference type="SAM" id="MobiDB-lite"/>
    </source>
</evidence>
<comment type="caution">
    <text evidence="12">The sequence shown here is derived from an EMBL/GenBank/DDBJ whole genome shotgun (WGS) entry which is preliminary data.</text>
</comment>
<evidence type="ECO:0000313" key="12">
    <source>
        <dbReference type="EMBL" id="MDA7419191.1"/>
    </source>
</evidence>
<dbReference type="Pfam" id="PF04290">
    <property type="entry name" value="DctQ"/>
    <property type="match status" value="1"/>
</dbReference>
<evidence type="ECO:0000256" key="6">
    <source>
        <dbReference type="ARBA" id="ARBA00022989"/>
    </source>
</evidence>
<dbReference type="AlphaFoldDB" id="A0AAE3NCL3"/>
<evidence type="ECO:0000259" key="11">
    <source>
        <dbReference type="Pfam" id="PF04290"/>
    </source>
</evidence>
<dbReference type="PANTHER" id="PTHR35011">
    <property type="entry name" value="2,3-DIKETO-L-GULONATE TRAP TRANSPORTER SMALL PERMEASE PROTEIN YIAM"/>
    <property type="match status" value="1"/>
</dbReference>
<evidence type="ECO:0000256" key="8">
    <source>
        <dbReference type="ARBA" id="ARBA00038436"/>
    </source>
</evidence>
<sequence>MNRSIALYCRALSRLCAVLLFAIVVLVFGNVVLRYGFNSGIVASEEVSRWLFVWLTFLGAIVALRERAHLGTDMLVSRLGRRGRALCLGLACVAMIYTTWLLLQGSLVQARLNLDVAAPVTGVPVALFYGAGVVFGVSALVILGWDLIRLLAGRLRDEELVAVRESEDLPPSSEDHRPSQAGSTDIKASR</sequence>
<comment type="subcellular location">
    <subcellularLocation>
        <location evidence="1 9">Cell inner membrane</location>
        <topology evidence="1 9">Multi-pass membrane protein</topology>
    </subcellularLocation>
</comment>
<dbReference type="GO" id="GO:0022857">
    <property type="term" value="F:transmembrane transporter activity"/>
    <property type="evidence" value="ECO:0007669"/>
    <property type="project" value="UniProtKB-UniRule"/>
</dbReference>
<evidence type="ECO:0000256" key="5">
    <source>
        <dbReference type="ARBA" id="ARBA00022692"/>
    </source>
</evidence>
<organism evidence="12 13">
    <name type="scientific">Xenophilus arseniciresistens</name>
    <dbReference type="NCBI Taxonomy" id="1283306"/>
    <lineage>
        <taxon>Bacteria</taxon>
        <taxon>Pseudomonadati</taxon>
        <taxon>Pseudomonadota</taxon>
        <taxon>Betaproteobacteria</taxon>
        <taxon>Burkholderiales</taxon>
        <taxon>Comamonadaceae</taxon>
        <taxon>Xenophilus</taxon>
    </lineage>
</organism>
<feature type="transmembrane region" description="Helical" evidence="9">
    <location>
        <begin position="47"/>
        <end position="64"/>
    </location>
</feature>
<evidence type="ECO:0000313" key="13">
    <source>
        <dbReference type="Proteomes" id="UP001212602"/>
    </source>
</evidence>
<dbReference type="InterPro" id="IPR007387">
    <property type="entry name" value="TRAP_DctQ"/>
</dbReference>
<evidence type="ECO:0000256" key="4">
    <source>
        <dbReference type="ARBA" id="ARBA00022519"/>
    </source>
</evidence>
<keyword evidence="3" id="KW-1003">Cell membrane</keyword>
<keyword evidence="2 9" id="KW-0813">Transport</keyword>
<keyword evidence="5 9" id="KW-0812">Transmembrane</keyword>
<dbReference type="EMBL" id="JAQIPB010000014">
    <property type="protein sequence ID" value="MDA7419191.1"/>
    <property type="molecule type" value="Genomic_DNA"/>
</dbReference>
<comment type="similarity">
    <text evidence="8 9">Belongs to the TRAP transporter small permease family.</text>
</comment>
<dbReference type="PANTHER" id="PTHR35011:SF2">
    <property type="entry name" value="2,3-DIKETO-L-GULONATE TRAP TRANSPORTER SMALL PERMEASE PROTEIN YIAM"/>
    <property type="match status" value="1"/>
</dbReference>
<evidence type="ECO:0000256" key="1">
    <source>
        <dbReference type="ARBA" id="ARBA00004429"/>
    </source>
</evidence>
<evidence type="ECO:0000256" key="2">
    <source>
        <dbReference type="ARBA" id="ARBA00022448"/>
    </source>
</evidence>
<dbReference type="RefSeq" id="WP_271430389.1">
    <property type="nucleotide sequence ID" value="NZ_JAQIPB010000014.1"/>
</dbReference>
<keyword evidence="6 9" id="KW-1133">Transmembrane helix</keyword>
<feature type="region of interest" description="Disordered" evidence="10">
    <location>
        <begin position="164"/>
        <end position="190"/>
    </location>
</feature>
<keyword evidence="13" id="KW-1185">Reference proteome</keyword>
<dbReference type="GO" id="GO:0015740">
    <property type="term" value="P:C4-dicarboxylate transport"/>
    <property type="evidence" value="ECO:0007669"/>
    <property type="project" value="TreeGrafter"/>
</dbReference>